<dbReference type="PROSITE" id="PS01124">
    <property type="entry name" value="HTH_ARAC_FAMILY_2"/>
    <property type="match status" value="1"/>
</dbReference>
<dbReference type="InterPro" id="IPR009057">
    <property type="entry name" value="Homeodomain-like_sf"/>
</dbReference>
<sequence>MALSVRGLRKNAVLYRYMRFEKILPAPRLRAYIKYYVISENAAETQYKVFPSSGLVMGFQYRGQLSVCTADGSERLLAAGITGISDSYKLFKNSAGIGTLLVFFTETGWMQFSRCPAHALFNQSVALPDVLNADDTAAVEEQLALATTDAQRIQLLNHFFMQQVREQAPDTLVAEAVRLIYASGGNIQIRQLNESLFISQSPLEKRFRKLVGTTPKKFASIVRFNTVLQNMHKGRSLTELCYEYQYFDQAHFIKYFKRFTGETPERFKRFL</sequence>
<dbReference type="InterPro" id="IPR050204">
    <property type="entry name" value="AraC_XylS_family_regulators"/>
</dbReference>
<keyword evidence="6" id="KW-1185">Reference proteome</keyword>
<evidence type="ECO:0000259" key="4">
    <source>
        <dbReference type="PROSITE" id="PS01124"/>
    </source>
</evidence>
<evidence type="ECO:0000313" key="6">
    <source>
        <dbReference type="Proteomes" id="UP000627292"/>
    </source>
</evidence>
<dbReference type="InterPro" id="IPR018060">
    <property type="entry name" value="HTH_AraC"/>
</dbReference>
<dbReference type="SMART" id="SM00342">
    <property type="entry name" value="HTH_ARAC"/>
    <property type="match status" value="1"/>
</dbReference>
<dbReference type="AlphaFoldDB" id="A0A917ITS7"/>
<keyword evidence="1" id="KW-0805">Transcription regulation</keyword>
<dbReference type="Proteomes" id="UP000627292">
    <property type="component" value="Unassembled WGS sequence"/>
</dbReference>
<accession>A0A917ITS7</accession>
<evidence type="ECO:0000256" key="2">
    <source>
        <dbReference type="ARBA" id="ARBA00023125"/>
    </source>
</evidence>
<protein>
    <recommendedName>
        <fullName evidence="4">HTH araC/xylS-type domain-containing protein</fullName>
    </recommendedName>
</protein>
<evidence type="ECO:0000256" key="3">
    <source>
        <dbReference type="ARBA" id="ARBA00023163"/>
    </source>
</evidence>
<dbReference type="SUPFAM" id="SSF46689">
    <property type="entry name" value="Homeodomain-like"/>
    <property type="match status" value="1"/>
</dbReference>
<dbReference type="PANTHER" id="PTHR46796">
    <property type="entry name" value="HTH-TYPE TRANSCRIPTIONAL ACTIVATOR RHAS-RELATED"/>
    <property type="match status" value="1"/>
</dbReference>
<evidence type="ECO:0000256" key="1">
    <source>
        <dbReference type="ARBA" id="ARBA00023015"/>
    </source>
</evidence>
<dbReference type="GO" id="GO:0003700">
    <property type="term" value="F:DNA-binding transcription factor activity"/>
    <property type="evidence" value="ECO:0007669"/>
    <property type="project" value="InterPro"/>
</dbReference>
<dbReference type="InterPro" id="IPR046532">
    <property type="entry name" value="DUF6597"/>
</dbReference>
<dbReference type="GO" id="GO:0043565">
    <property type="term" value="F:sequence-specific DNA binding"/>
    <property type="evidence" value="ECO:0007669"/>
    <property type="project" value="InterPro"/>
</dbReference>
<evidence type="ECO:0000313" key="5">
    <source>
        <dbReference type="EMBL" id="GGH63313.1"/>
    </source>
</evidence>
<keyword evidence="3" id="KW-0804">Transcription</keyword>
<dbReference type="Gene3D" id="1.10.10.60">
    <property type="entry name" value="Homeodomain-like"/>
    <property type="match status" value="1"/>
</dbReference>
<comment type="caution">
    <text evidence="5">The sequence shown here is derived from an EMBL/GenBank/DDBJ whole genome shotgun (WGS) entry which is preliminary data.</text>
</comment>
<dbReference type="RefSeq" id="WP_229687773.1">
    <property type="nucleotide sequence ID" value="NZ_BMIB01000002.1"/>
</dbReference>
<organism evidence="5 6">
    <name type="scientific">Filimonas zeae</name>
    <dbReference type="NCBI Taxonomy" id="1737353"/>
    <lineage>
        <taxon>Bacteria</taxon>
        <taxon>Pseudomonadati</taxon>
        <taxon>Bacteroidota</taxon>
        <taxon>Chitinophagia</taxon>
        <taxon>Chitinophagales</taxon>
        <taxon>Chitinophagaceae</taxon>
        <taxon>Filimonas</taxon>
    </lineage>
</organism>
<proteinExistence type="predicted"/>
<reference evidence="5" key="1">
    <citation type="journal article" date="2014" name="Int. J. Syst. Evol. Microbiol.">
        <title>Complete genome sequence of Corynebacterium casei LMG S-19264T (=DSM 44701T), isolated from a smear-ripened cheese.</title>
        <authorList>
            <consortium name="US DOE Joint Genome Institute (JGI-PGF)"/>
            <person name="Walter F."/>
            <person name="Albersmeier A."/>
            <person name="Kalinowski J."/>
            <person name="Ruckert C."/>
        </authorList>
    </citation>
    <scope>NUCLEOTIDE SEQUENCE</scope>
    <source>
        <strain evidence="5">CGMCC 1.15290</strain>
    </source>
</reference>
<reference evidence="5" key="2">
    <citation type="submission" date="2020-09" db="EMBL/GenBank/DDBJ databases">
        <authorList>
            <person name="Sun Q."/>
            <person name="Zhou Y."/>
        </authorList>
    </citation>
    <scope>NUCLEOTIDE SEQUENCE</scope>
    <source>
        <strain evidence="5">CGMCC 1.15290</strain>
    </source>
</reference>
<feature type="domain" description="HTH araC/xylS-type" evidence="4">
    <location>
        <begin position="171"/>
        <end position="270"/>
    </location>
</feature>
<name>A0A917ITS7_9BACT</name>
<dbReference type="PANTHER" id="PTHR46796:SF13">
    <property type="entry name" value="HTH-TYPE TRANSCRIPTIONAL ACTIVATOR RHAS"/>
    <property type="match status" value="1"/>
</dbReference>
<keyword evidence="2" id="KW-0238">DNA-binding</keyword>
<dbReference type="EMBL" id="BMIB01000002">
    <property type="protein sequence ID" value="GGH63313.1"/>
    <property type="molecule type" value="Genomic_DNA"/>
</dbReference>
<dbReference type="Pfam" id="PF12833">
    <property type="entry name" value="HTH_18"/>
    <property type="match status" value="1"/>
</dbReference>
<dbReference type="Pfam" id="PF20240">
    <property type="entry name" value="DUF6597"/>
    <property type="match status" value="1"/>
</dbReference>
<gene>
    <name evidence="5" type="ORF">GCM10011379_14060</name>
</gene>